<keyword evidence="1" id="KW-0812">Transmembrane</keyword>
<proteinExistence type="predicted"/>
<protein>
    <submittedName>
        <fullName evidence="2">Uncharacterized protein</fullName>
    </submittedName>
</protein>
<name>A0A4Y3WEJ5_NITWI</name>
<dbReference type="AlphaFoldDB" id="A0A4Y3WEJ5"/>
<keyword evidence="1" id="KW-1133">Transmembrane helix</keyword>
<dbReference type="EMBL" id="BJNF01000109">
    <property type="protein sequence ID" value="GEC17437.1"/>
    <property type="molecule type" value="Genomic_DNA"/>
</dbReference>
<evidence type="ECO:0000256" key="1">
    <source>
        <dbReference type="SAM" id="Phobius"/>
    </source>
</evidence>
<feature type="transmembrane region" description="Helical" evidence="1">
    <location>
        <begin position="30"/>
        <end position="46"/>
    </location>
</feature>
<sequence>MMIAIMAVYLSLLFALFWLGIIRFNAFWKVSPLIVLLILNLGLFIPI</sequence>
<dbReference type="RefSeq" id="WP_244613860.1">
    <property type="nucleotide sequence ID" value="NZ_BJNF01000109.1"/>
</dbReference>
<accession>A0A4Y3WEJ5</accession>
<feature type="transmembrane region" description="Helical" evidence="1">
    <location>
        <begin position="7"/>
        <end position="24"/>
    </location>
</feature>
<organism evidence="2 3">
    <name type="scientific">Nitrobacter winogradskyi</name>
    <name type="common">Nitrobacter agilis</name>
    <dbReference type="NCBI Taxonomy" id="913"/>
    <lineage>
        <taxon>Bacteria</taxon>
        <taxon>Pseudomonadati</taxon>
        <taxon>Pseudomonadota</taxon>
        <taxon>Alphaproteobacteria</taxon>
        <taxon>Hyphomicrobiales</taxon>
        <taxon>Nitrobacteraceae</taxon>
        <taxon>Nitrobacter</taxon>
    </lineage>
</organism>
<comment type="caution">
    <text evidence="2">The sequence shown here is derived from an EMBL/GenBank/DDBJ whole genome shotgun (WGS) entry which is preliminary data.</text>
</comment>
<reference evidence="2 3" key="1">
    <citation type="submission" date="2019-06" db="EMBL/GenBank/DDBJ databases">
        <title>Whole genome shotgun sequence of Nitrobacter winogradskyi NBRC 14297.</title>
        <authorList>
            <person name="Hosoyama A."/>
            <person name="Uohara A."/>
            <person name="Ohji S."/>
            <person name="Ichikawa N."/>
        </authorList>
    </citation>
    <scope>NUCLEOTIDE SEQUENCE [LARGE SCALE GENOMIC DNA]</scope>
    <source>
        <strain evidence="2 3">NBRC 14297</strain>
    </source>
</reference>
<evidence type="ECO:0000313" key="2">
    <source>
        <dbReference type="EMBL" id="GEC17437.1"/>
    </source>
</evidence>
<keyword evidence="1" id="KW-0472">Membrane</keyword>
<evidence type="ECO:0000313" key="3">
    <source>
        <dbReference type="Proteomes" id="UP000318825"/>
    </source>
</evidence>
<dbReference type="Proteomes" id="UP000318825">
    <property type="component" value="Unassembled WGS sequence"/>
</dbReference>
<gene>
    <name evidence="2" type="ORF">NWI01_33290</name>
</gene>